<comment type="caution">
    <text evidence="3">The sequence shown here is derived from an EMBL/GenBank/DDBJ whole genome shotgun (WGS) entry which is preliminary data.</text>
</comment>
<dbReference type="Proteomes" id="UP000265916">
    <property type="component" value="Unassembled WGS sequence"/>
</dbReference>
<reference evidence="3 4" key="1">
    <citation type="submission" date="2017-08" db="EMBL/GenBank/DDBJ databases">
        <title>Reclassification of Bisgaard taxon 37 and 44.</title>
        <authorList>
            <person name="Christensen H."/>
        </authorList>
    </citation>
    <scope>NUCLEOTIDE SEQUENCE [LARGE SCALE GENOMIC DNA]</scope>
    <source>
        <strain evidence="3 4">111</strain>
    </source>
</reference>
<accession>A0A3A1YRA6</accession>
<evidence type="ECO:0000256" key="1">
    <source>
        <dbReference type="SAM" id="Coils"/>
    </source>
</evidence>
<feature type="coiled-coil region" evidence="1">
    <location>
        <begin position="269"/>
        <end position="299"/>
    </location>
</feature>
<evidence type="ECO:0000313" key="3">
    <source>
        <dbReference type="EMBL" id="RIY40016.1"/>
    </source>
</evidence>
<gene>
    <name evidence="3" type="ORF">CKF58_01235</name>
</gene>
<feature type="domain" description="Glycosyl transferase family 25" evidence="2">
    <location>
        <begin position="822"/>
        <end position="1017"/>
    </location>
</feature>
<keyword evidence="1" id="KW-0175">Coiled coil</keyword>
<dbReference type="OrthoDB" id="9816113at2"/>
<sequence>MPTTYDHFLSKIGMTKLAKSYLLLLGHNLSYALSCRQPGAQIFTHVPAFNYSEAQLAARFDAQAYKATLNNDEQVSMTLQQQILAHLDLYALIASDEQLSDEQWVVVCENGQILASNWQEQVEDILHVLTTDPLAAKIGVINLSNLKNLSLLSREPAQYDPQTNEQIQAQELTTTFSLEQARYQSQRAALMPEFAAYLEQADPFNFASEQAQDIYNLHGQKAKEFATINLKNSTCNFESLNQALKLELNNQQAYSPFYLIKVATVRQIVQQLQVDAALMQQQVAQAQQAIAKLAAQEAKFYQAAPALERPRIDAAPWHKTIAWHPGQWELILTDYRLGQAYAANPDLGVSQHHQGQIVLSFDAQKYVNYMLGMQIVVEQKSLGYDYVAQMPKFVTYDEQDPYTLSYFYRQEDTADFIPVALSSPSAHEQQSLANAWTIMVNTIGNSQLLVYKEHLNKSIALYRIFQALLVNQDFKAGDYFIVLNADNELAPYWKARLNQALRVTANLVSSNLMIAGSVDGATDFNYLPANFFKQSHQNFDESLHKSLSLLPTLSPQLYLEHDFYAQTLNSLVRFVRRDIDFWLFSKQFIFSYLERLRDRLSKVVLDPASIQARQAELQKQQAHTTQVEQEFYEQNSNYDLIEDYLNTVPEAYNMFQGYRLEKSSKIYRQLSEQVQALTNLAKQLTPHERQTATLQSLLSFNYLLRQSHGQNHPFVDLNALAELVDWQTLSDSQVMAMAAPLFMFEFLQITNLIKVFSAHDIVQLNPPLSIPNTKVKDFAQAQNDLYALTSRQVRRTNRQSQRSLRYSQSNKSQTPDYVAPMPKFLINLPQSVERKQAFLAQPYTHDFQIIPAVYGKDLSPEQVHEQFDVLKFYQIYERPVAPGEIGCTLSHMHLYQQVLADDSIADDQWILVCEDDTVFRADWYQRLNHLLHYLQTQNQAAPEFIQLNNNNLNKDSELSLEQLKKITFFNFADEDLYYLQQGQSIFFPHNVVSYGSSNYLFRKSLLRQARFINQSRPYWVADDFPQFFAFKPDAYTYSLPMLSQQNVEEFNSLINDDRENVILQNRQRLRNKELYKPLNFIHKHVIILQNKLTTVQIKQRYPEVTHIIPRADYEKYSDQELLDKFYNQAAYQERYKCLPGREEMILAIMHQEAYKYIHKLTTEVHNYFLVIEDNQLPLTNQLANYLNLVVTAVASRLNTNTGFILLQNTFMERALKAVDGNPLALPGHVDLAAQLAQQGRDLTSLPMYDEQVNQFGYKFTDYVIAPEAYPQYYVFGDQADTTYLKINPYLSIQVLNQYAEQYPRAYFIFSYDIAEYKVASEKISWRHGDLPNMLYFHSVAFATVFPPLFITQEN</sequence>
<dbReference type="Pfam" id="PF01755">
    <property type="entry name" value="Glyco_transf_25"/>
    <property type="match status" value="1"/>
</dbReference>
<protein>
    <recommendedName>
        <fullName evidence="2">Glycosyl transferase family 25 domain-containing protein</fullName>
    </recommendedName>
</protein>
<dbReference type="InterPro" id="IPR002654">
    <property type="entry name" value="Glyco_trans_25"/>
</dbReference>
<evidence type="ECO:0000313" key="4">
    <source>
        <dbReference type="Proteomes" id="UP000265916"/>
    </source>
</evidence>
<organism evidence="3 4">
    <name type="scientific">Psittacicella hinzii</name>
    <dbReference type="NCBI Taxonomy" id="2028575"/>
    <lineage>
        <taxon>Bacteria</taxon>
        <taxon>Pseudomonadati</taxon>
        <taxon>Pseudomonadota</taxon>
        <taxon>Gammaproteobacteria</taxon>
        <taxon>Pasteurellales</taxon>
        <taxon>Psittacicellaceae</taxon>
        <taxon>Psittacicella</taxon>
    </lineage>
</organism>
<name>A0A3A1YRA6_9GAMM</name>
<dbReference type="EMBL" id="NRJG01000020">
    <property type="protein sequence ID" value="RIY40016.1"/>
    <property type="molecule type" value="Genomic_DNA"/>
</dbReference>
<keyword evidence="4" id="KW-1185">Reference proteome</keyword>
<evidence type="ECO:0000259" key="2">
    <source>
        <dbReference type="Pfam" id="PF01755"/>
    </source>
</evidence>
<proteinExistence type="predicted"/>
<dbReference type="CDD" id="cd06532">
    <property type="entry name" value="Glyco_transf_25"/>
    <property type="match status" value="1"/>
</dbReference>